<feature type="domain" description="Synaptonemal complex protein 2 Spt16M-like" evidence="8">
    <location>
        <begin position="272"/>
        <end position="382"/>
    </location>
</feature>
<feature type="region of interest" description="Disordered" evidence="6">
    <location>
        <begin position="792"/>
        <end position="825"/>
    </location>
</feature>
<evidence type="ECO:0000259" key="7">
    <source>
        <dbReference type="Pfam" id="PF18581"/>
    </source>
</evidence>
<accession>A0A7L4DIE3</accession>
<keyword evidence="10" id="KW-1185">Reference proteome</keyword>
<evidence type="ECO:0000313" key="9">
    <source>
        <dbReference type="EMBL" id="NXW61637.1"/>
    </source>
</evidence>
<dbReference type="OrthoDB" id="10256849at2759"/>
<comment type="caution">
    <text evidence="9">The sequence shown here is derived from an EMBL/GenBank/DDBJ whole genome shotgun (WGS) entry which is preliminary data.</text>
</comment>
<dbReference type="Pfam" id="PF18584">
    <property type="entry name" value="SYCP2_SLD"/>
    <property type="match status" value="1"/>
</dbReference>
<comment type="subcellular location">
    <subcellularLocation>
        <location evidence="2">Chromosome</location>
    </subcellularLocation>
    <subcellularLocation>
        <location evidence="1">Nucleus</location>
    </subcellularLocation>
</comment>
<dbReference type="EMBL" id="VZZY01016384">
    <property type="protein sequence ID" value="NXW61637.1"/>
    <property type="molecule type" value="Genomic_DNA"/>
</dbReference>
<evidence type="ECO:0000259" key="8">
    <source>
        <dbReference type="Pfam" id="PF18584"/>
    </source>
</evidence>
<evidence type="ECO:0000256" key="1">
    <source>
        <dbReference type="ARBA" id="ARBA00004123"/>
    </source>
</evidence>
<dbReference type="GO" id="GO:0000800">
    <property type="term" value="C:lateral element"/>
    <property type="evidence" value="ECO:0007669"/>
    <property type="project" value="TreeGrafter"/>
</dbReference>
<dbReference type="GO" id="GO:0140013">
    <property type="term" value="P:meiotic nuclear division"/>
    <property type="evidence" value="ECO:0007669"/>
    <property type="project" value="TreeGrafter"/>
</dbReference>
<feature type="compositionally biased region" description="Basic and acidic residues" evidence="6">
    <location>
        <begin position="670"/>
        <end position="687"/>
    </location>
</feature>
<feature type="compositionally biased region" description="Basic and acidic residues" evidence="6">
    <location>
        <begin position="547"/>
        <end position="556"/>
    </location>
</feature>
<reference evidence="9 10" key="1">
    <citation type="submission" date="2019-09" db="EMBL/GenBank/DDBJ databases">
        <title>Bird 10,000 Genomes (B10K) Project - Family phase.</title>
        <authorList>
            <person name="Zhang G."/>
        </authorList>
    </citation>
    <scope>NUCLEOTIDE SEQUENCE [LARGE SCALE GENOMIC DNA]</scope>
    <source>
        <strain evidence="9">B10K-DU-002-51</strain>
        <tissue evidence="9">Muscle</tissue>
    </source>
</reference>
<evidence type="ECO:0000256" key="2">
    <source>
        <dbReference type="ARBA" id="ARBA00004286"/>
    </source>
</evidence>
<feature type="compositionally biased region" description="Polar residues" evidence="6">
    <location>
        <begin position="475"/>
        <end position="525"/>
    </location>
</feature>
<dbReference type="Pfam" id="PF18581">
    <property type="entry name" value="SYCP2_ARLD"/>
    <property type="match status" value="1"/>
</dbReference>
<evidence type="ECO:0000313" key="10">
    <source>
        <dbReference type="Proteomes" id="UP000541249"/>
    </source>
</evidence>
<dbReference type="PANTHER" id="PTHR15607:SF14">
    <property type="entry name" value="SYNAPTONEMAL COMPLEX PROTEIN 2-LIKE"/>
    <property type="match status" value="1"/>
</dbReference>
<keyword evidence="5" id="KW-0539">Nucleus</keyword>
<feature type="compositionally biased region" description="Polar residues" evidence="6">
    <location>
        <begin position="441"/>
        <end position="452"/>
    </location>
</feature>
<feature type="non-terminal residue" evidence="9">
    <location>
        <position position="969"/>
    </location>
</feature>
<gene>
    <name evidence="9" type="primary">Sycp2l</name>
    <name evidence="9" type="ORF">EURGUL_R13686</name>
</gene>
<comment type="similarity">
    <text evidence="3">Belongs to the SYCP2 family.</text>
</comment>
<feature type="non-terminal residue" evidence="9">
    <location>
        <position position="1"/>
    </location>
</feature>
<feature type="region of interest" description="Disordered" evidence="6">
    <location>
        <begin position="431"/>
        <end position="562"/>
    </location>
</feature>
<feature type="region of interest" description="Disordered" evidence="6">
    <location>
        <begin position="656"/>
        <end position="697"/>
    </location>
</feature>
<feature type="compositionally biased region" description="Basic and acidic residues" evidence="6">
    <location>
        <begin position="801"/>
        <end position="817"/>
    </location>
</feature>
<dbReference type="Proteomes" id="UP000541249">
    <property type="component" value="Unassembled WGS sequence"/>
</dbReference>
<name>A0A7L4DIE3_9AVES</name>
<protein>
    <submittedName>
        <fullName evidence="9">SYC2L protein</fullName>
    </submittedName>
</protein>
<proteinExistence type="inferred from homology"/>
<organism evidence="9 10">
    <name type="scientific">Eurystomus gularis</name>
    <dbReference type="NCBI Taxonomy" id="325343"/>
    <lineage>
        <taxon>Eukaryota</taxon>
        <taxon>Metazoa</taxon>
        <taxon>Chordata</taxon>
        <taxon>Craniata</taxon>
        <taxon>Vertebrata</taxon>
        <taxon>Euteleostomi</taxon>
        <taxon>Archelosauria</taxon>
        <taxon>Archosauria</taxon>
        <taxon>Dinosauria</taxon>
        <taxon>Saurischia</taxon>
        <taxon>Theropoda</taxon>
        <taxon>Coelurosauria</taxon>
        <taxon>Aves</taxon>
        <taxon>Neognathae</taxon>
        <taxon>Neoaves</taxon>
        <taxon>Telluraves</taxon>
        <taxon>Coraciimorphae</taxon>
        <taxon>Coraciiformes</taxon>
        <taxon>Coraciidae</taxon>
        <taxon>Eurystomus</taxon>
    </lineage>
</organism>
<dbReference type="AlphaFoldDB" id="A0A7L4DIE3"/>
<evidence type="ECO:0000256" key="3">
    <source>
        <dbReference type="ARBA" id="ARBA00007960"/>
    </source>
</evidence>
<dbReference type="InterPro" id="IPR041322">
    <property type="entry name" value="SYCP2_ARLD"/>
</dbReference>
<keyword evidence="4" id="KW-0158">Chromosome</keyword>
<dbReference type="PANTHER" id="PTHR15607">
    <property type="entry name" value="SYNAPTONEMAL COMPLEX PROTEIN-RELATED"/>
    <property type="match status" value="1"/>
</dbReference>
<feature type="domain" description="Synaptonemal complex protein 2 armadillo-repeat-like" evidence="7">
    <location>
        <begin position="1"/>
        <end position="180"/>
    </location>
</feature>
<dbReference type="GO" id="GO:0000779">
    <property type="term" value="C:condensed chromosome, centromeric region"/>
    <property type="evidence" value="ECO:0007669"/>
    <property type="project" value="TreeGrafter"/>
</dbReference>
<evidence type="ECO:0000256" key="5">
    <source>
        <dbReference type="ARBA" id="ARBA00023242"/>
    </source>
</evidence>
<evidence type="ECO:0000256" key="6">
    <source>
        <dbReference type="SAM" id="MobiDB-lite"/>
    </source>
</evidence>
<sequence>LESLLTDAFKGRGFQKINKLLQEREIEPLQKYSESLLSQLDKALRKELDKNEFQNVSLLLKCIQLYFKTDLQEGKSLFIEQGLVLTNSFNFYLVTWFERARAFVIIIDTSENESLMSLLEDFFDTALVICRCSHEGKKELVNLFLPALGNLVTEENICCALRQEALRTLNSILDSVPREERKKFPLSEEMCSLTKDLAKTILEAGDYDLQVALSEALCRLMTKKWRDDLVHHWFEDNYLAEAFKEIKDREFETDCRKFLNLLNERLGNERRVYSFPCISAFADMNEVKKPSDEKLEEFWIDFNTGSQSVTFYVDSNEGALWDSVRLSKEAVSSYSLKESDQEKIVKIYMKIPATLNKIEATKVKISFSAEFDILSVLRKVLGDEKMMVEVGLFSQETSDRTRGNSLKLRQGRFRLDIRKKLFPKRVVKVDEEESVHAGRQARQNEAVTTMASSHHCCSAVIPESSDTQGRKDPSNSENMDSLSDNLVSQHSQQLTGTSPKMVNSGVTMIPPSQQTQVEDANQGSAKKSKTPSPRMKAKPRKTSLAKQKTEGRKEVYDFENSDSTSHEKVAEAKGKILGQKVSSQNQRYRIIRTLFMHLLLCDRRSNYRKHLFSESNNENTSTGQSEKSWILDSQKRPLPKSLDYTRKRPRVRSKLKVLPVSSASSGSDYQTKKQETSRRRAQKEMLRKKSTASSKEDDLPRAGISFLVFFNALEKFNVWVIHSIASVGWLIFCADEMLSEELKSGPLTLDLSAKDYSSDEERATQVLYAALKLVICYILSSTVIKKPKLSSSETSHLSSDTPDKPRKHFDSVEKEAKIPTGQEMDGSVDDAFLSKTLHEDFSGSGVITAFESFTSQLKKLFWVMYKKMETSAQNSLRTSEKNVSALLNQIHECRLSKLEAFQKIVVEELASLEKETQILADMEKDAVDFWNAQLLKLTSFCNQQKQRIQSVDSALGETAKSFADSIQNT</sequence>
<dbReference type="InterPro" id="IPR024835">
    <property type="entry name" value="SYCP2-like"/>
</dbReference>
<dbReference type="InterPro" id="IPR040560">
    <property type="entry name" value="SYCP2_SLD"/>
</dbReference>
<evidence type="ECO:0000256" key="4">
    <source>
        <dbReference type="ARBA" id="ARBA00022454"/>
    </source>
</evidence>